<protein>
    <recommendedName>
        <fullName evidence="2">Isoprenyl transferase</fullName>
        <ecNumber evidence="2">2.5.1.-</ecNumber>
    </recommendedName>
</protein>
<evidence type="ECO:0000313" key="4">
    <source>
        <dbReference type="Proteomes" id="UP000183376"/>
    </source>
</evidence>
<dbReference type="CDD" id="cd00475">
    <property type="entry name" value="Cis_IPPS"/>
    <property type="match status" value="1"/>
</dbReference>
<gene>
    <name evidence="3" type="ORF">SAMN04489726_2137</name>
</gene>
<dbReference type="NCBIfam" id="TIGR00055">
    <property type="entry name" value="uppS"/>
    <property type="match status" value="1"/>
</dbReference>
<dbReference type="GO" id="GO:0016094">
    <property type="term" value="P:polyprenol biosynthetic process"/>
    <property type="evidence" value="ECO:0007669"/>
    <property type="project" value="TreeGrafter"/>
</dbReference>
<feature type="binding site" evidence="2">
    <location>
        <position position="316"/>
    </location>
    <ligand>
        <name>Mg(2+)</name>
        <dbReference type="ChEBI" id="CHEBI:18420"/>
    </ligand>
</feature>
<dbReference type="Gene3D" id="1.10.600.10">
    <property type="entry name" value="Farnesyl Diphosphate Synthase"/>
    <property type="match status" value="1"/>
</dbReference>
<dbReference type="PANTHER" id="PTHR10291">
    <property type="entry name" value="DEHYDRODOLICHYL DIPHOSPHATE SYNTHASE FAMILY MEMBER"/>
    <property type="match status" value="1"/>
</dbReference>
<dbReference type="Pfam" id="PF01255">
    <property type="entry name" value="Prenyltransf"/>
    <property type="match status" value="1"/>
</dbReference>
<feature type="active site" description="Proton acceptor" evidence="2">
    <location>
        <position position="364"/>
    </location>
</feature>
<dbReference type="GO" id="GO:0033850">
    <property type="term" value="F:Z-farnesyl diphosphate synthase activity"/>
    <property type="evidence" value="ECO:0007669"/>
    <property type="project" value="TreeGrafter"/>
</dbReference>
<dbReference type="GO" id="GO:0005886">
    <property type="term" value="C:plasma membrane"/>
    <property type="evidence" value="ECO:0007669"/>
    <property type="project" value="TreeGrafter"/>
</dbReference>
<feature type="binding site" evidence="2">
    <location>
        <begin position="490"/>
        <end position="492"/>
    </location>
    <ligand>
        <name>substrate</name>
    </ligand>
</feature>
<feature type="binding site" evidence="2">
    <location>
        <position position="367"/>
    </location>
    <ligand>
        <name>substrate</name>
    </ligand>
</feature>
<sequence>MCRTGFRRYLNGAGFGVSGIITPELRESYDLCERVSKGRLGPLWAATELLPAEVRPHFCAVGGFAVWTDGVADEGEPADRERVLAQWCTDSLAEARAGRSEHPLRRALVHTVREWDLDVQIVEEFLEATRADCAAPPAFATFADQRRFLRGVAGTIAELVTPLLRPDHREATRLMSLLGELCQLADIAQDFPVDLAAGRCYLPREDLERLGLDLGDIQRGEPRDALDELIGIQAARARNLLEQVTPVAGMVDVSCQPFVHAVVLGAEFHWREVERLGARVLAEGVDSEALREAALRPRREPPGGLEVPAHVAVIMDGNRRWAAQRGLPAPQGHSAGMRSALRLIVSALRLGIAHLSVFGFSTENWSRSPEELARLFDTASEGITRATEWLHERGVRVRWCGHRDRLDESVASALAIVENLTSNNTVLTLNVFADYGGHDELVSAARALAAEAVAGTIRPEDIGPADIARNCCAPDLPQVDLLIRTSGEQRISNFLPWHLAYAELVFEPAPWPDFGHRHLLAALADYAGRQRRFGSDSPGVPEPAGSG</sequence>
<accession>A0A1G9U2K8</accession>
<keyword evidence="1 2" id="KW-0808">Transferase</keyword>
<feature type="active site" evidence="2">
    <location>
        <position position="316"/>
    </location>
</feature>
<comment type="subunit">
    <text evidence="2">Homodimer.</text>
</comment>
<dbReference type="EMBL" id="LT629701">
    <property type="protein sequence ID" value="SDM54136.1"/>
    <property type="molecule type" value="Genomic_DNA"/>
</dbReference>
<dbReference type="Gene3D" id="3.40.1180.10">
    <property type="entry name" value="Decaprenyl diphosphate synthase-like"/>
    <property type="match status" value="1"/>
</dbReference>
<evidence type="ECO:0000256" key="1">
    <source>
        <dbReference type="ARBA" id="ARBA00022679"/>
    </source>
</evidence>
<feature type="binding site" evidence="2">
    <location>
        <position position="365"/>
    </location>
    <ligand>
        <name>substrate</name>
    </ligand>
</feature>
<dbReference type="PROSITE" id="PS01066">
    <property type="entry name" value="UPP_SYNTHASE"/>
    <property type="match status" value="1"/>
</dbReference>
<keyword evidence="2" id="KW-0460">Magnesium</keyword>
<dbReference type="Pfam" id="PF00494">
    <property type="entry name" value="SQS_PSY"/>
    <property type="match status" value="1"/>
</dbReference>
<dbReference type="AlphaFoldDB" id="A0A1G9U2K8"/>
<comment type="function">
    <text evidence="2">Catalyzes the condensation of isopentenyl diphosphate (IPP) with allylic pyrophosphates generating different type of terpenoids.</text>
</comment>
<dbReference type="GO" id="GO:0030145">
    <property type="term" value="F:manganese ion binding"/>
    <property type="evidence" value="ECO:0007669"/>
    <property type="project" value="TreeGrafter"/>
</dbReference>
<comment type="caution">
    <text evidence="2">Lacks conserved residue(s) required for the propagation of feature annotation.</text>
</comment>
<comment type="similarity">
    <text evidence="2">Belongs to the UPP synthase family.</text>
</comment>
<dbReference type="InterPro" id="IPR001441">
    <property type="entry name" value="UPP_synth-like"/>
</dbReference>
<dbReference type="GO" id="GO:0008834">
    <property type="term" value="F:ditrans,polycis-undecaprenyl-diphosphate synthase [(2E,6E)-farnesyl-diphosphate specific] activity"/>
    <property type="evidence" value="ECO:0007669"/>
    <property type="project" value="TreeGrafter"/>
</dbReference>
<dbReference type="STRING" id="211114.SAMN04489726_2137"/>
<feature type="binding site" evidence="2">
    <location>
        <position position="321"/>
    </location>
    <ligand>
        <name>substrate</name>
    </ligand>
</feature>
<reference evidence="3 4" key="1">
    <citation type="submission" date="2016-10" db="EMBL/GenBank/DDBJ databases">
        <authorList>
            <person name="de Groot N.N."/>
        </authorList>
    </citation>
    <scope>NUCLEOTIDE SEQUENCE [LARGE SCALE GENOMIC DNA]</scope>
    <source>
        <strain evidence="3 4">DSM 44149</strain>
    </source>
</reference>
<evidence type="ECO:0000313" key="3">
    <source>
        <dbReference type="EMBL" id="SDM54136.1"/>
    </source>
</evidence>
<organism evidence="3 4">
    <name type="scientific">Allokutzneria albata</name>
    <name type="common">Kibdelosporangium albatum</name>
    <dbReference type="NCBI Taxonomy" id="211114"/>
    <lineage>
        <taxon>Bacteria</taxon>
        <taxon>Bacillati</taxon>
        <taxon>Actinomycetota</taxon>
        <taxon>Actinomycetes</taxon>
        <taxon>Pseudonocardiales</taxon>
        <taxon>Pseudonocardiaceae</taxon>
        <taxon>Allokutzneria</taxon>
    </lineage>
</organism>
<proteinExistence type="inferred from homology"/>
<evidence type="ECO:0000256" key="2">
    <source>
        <dbReference type="HAMAP-Rule" id="MF_01139"/>
    </source>
</evidence>
<dbReference type="HAMAP" id="MF_01139">
    <property type="entry name" value="ISPT"/>
    <property type="match status" value="1"/>
</dbReference>
<dbReference type="InterPro" id="IPR008949">
    <property type="entry name" value="Isoprenoid_synthase_dom_sf"/>
</dbReference>
<feature type="binding site" evidence="2">
    <location>
        <begin position="361"/>
        <end position="363"/>
    </location>
    <ligand>
        <name>substrate</name>
    </ligand>
</feature>
<dbReference type="Proteomes" id="UP000183376">
    <property type="component" value="Chromosome I"/>
</dbReference>
<keyword evidence="4" id="KW-1185">Reference proteome</keyword>
<dbReference type="eggNOG" id="COG0020">
    <property type="taxonomic scope" value="Bacteria"/>
</dbReference>
<dbReference type="PANTHER" id="PTHR10291:SF0">
    <property type="entry name" value="DEHYDRODOLICHYL DIPHOSPHATE SYNTHASE 2"/>
    <property type="match status" value="1"/>
</dbReference>
<keyword evidence="2" id="KW-0479">Metal-binding</keyword>
<dbReference type="SUPFAM" id="SSF48576">
    <property type="entry name" value="Terpenoid synthases"/>
    <property type="match status" value="1"/>
</dbReference>
<dbReference type="GO" id="GO:0005829">
    <property type="term" value="C:cytosol"/>
    <property type="evidence" value="ECO:0007669"/>
    <property type="project" value="TreeGrafter"/>
</dbReference>
<dbReference type="SUPFAM" id="SSF64005">
    <property type="entry name" value="Undecaprenyl diphosphate synthase"/>
    <property type="match status" value="1"/>
</dbReference>
<name>A0A1G9U2K8_ALLAB</name>
<dbReference type="InterPro" id="IPR036424">
    <property type="entry name" value="UPP_synth-like_sf"/>
</dbReference>
<feature type="binding site" evidence="2">
    <location>
        <begin position="317"/>
        <end position="320"/>
    </location>
    <ligand>
        <name>substrate</name>
    </ligand>
</feature>
<feature type="binding site" evidence="2">
    <location>
        <position position="484"/>
    </location>
    <ligand>
        <name>substrate</name>
    </ligand>
</feature>
<comment type="cofactor">
    <cofactor evidence="2">
        <name>Mg(2+)</name>
        <dbReference type="ChEBI" id="CHEBI:18420"/>
    </cofactor>
    <text evidence="2">Binds 2 magnesium ions per subunit.</text>
</comment>
<feature type="binding site" evidence="2">
    <location>
        <position position="333"/>
    </location>
    <ligand>
        <name>substrate</name>
    </ligand>
</feature>
<dbReference type="InterPro" id="IPR002060">
    <property type="entry name" value="Squ/phyt_synthse"/>
</dbReference>
<dbReference type="GO" id="GO:0000287">
    <property type="term" value="F:magnesium ion binding"/>
    <property type="evidence" value="ECO:0007669"/>
    <property type="project" value="UniProtKB-UniRule"/>
</dbReference>
<feature type="binding site" evidence="2">
    <location>
        <position position="503"/>
    </location>
    <ligand>
        <name>Mg(2+)</name>
        <dbReference type="ChEBI" id="CHEBI:18420"/>
    </ligand>
</feature>
<dbReference type="InterPro" id="IPR018520">
    <property type="entry name" value="UPP_synth-like_CS"/>
</dbReference>
<dbReference type="EC" id="2.5.1.-" evidence="2"/>